<keyword evidence="4" id="KW-0736">Signalosome</keyword>
<dbReference type="GO" id="GO:0008180">
    <property type="term" value="C:COP9 signalosome"/>
    <property type="evidence" value="ECO:0007669"/>
    <property type="project" value="UniProtKB-KW"/>
</dbReference>
<accession>A0A7R8WAT5</accession>
<feature type="region of interest" description="Disordered" evidence="6">
    <location>
        <begin position="1"/>
        <end position="55"/>
    </location>
</feature>
<dbReference type="OrthoDB" id="5351233at2759"/>
<dbReference type="PANTHER" id="PTHR13339">
    <property type="entry name" value="COP9 SIGNALOSOME COMPLEX SUBUNIT 8"/>
    <property type="match status" value="1"/>
</dbReference>
<dbReference type="PANTHER" id="PTHR13339:SF0">
    <property type="entry name" value="COP9 SIGNALOSOME COMPLEX SUBUNIT 8"/>
    <property type="match status" value="1"/>
</dbReference>
<feature type="compositionally biased region" description="Polar residues" evidence="6">
    <location>
        <begin position="20"/>
        <end position="29"/>
    </location>
</feature>
<keyword evidence="3" id="KW-0963">Cytoplasm</keyword>
<feature type="compositionally biased region" description="Low complexity" evidence="6">
    <location>
        <begin position="41"/>
        <end position="55"/>
    </location>
</feature>
<evidence type="ECO:0000256" key="6">
    <source>
        <dbReference type="SAM" id="MobiDB-lite"/>
    </source>
</evidence>
<dbReference type="Pfam" id="PF10075">
    <property type="entry name" value="CSN8_PSD8_EIF3K"/>
    <property type="match status" value="1"/>
</dbReference>
<protein>
    <submittedName>
        <fullName evidence="7">Uncharacterized protein</fullName>
    </submittedName>
</protein>
<evidence type="ECO:0000256" key="3">
    <source>
        <dbReference type="ARBA" id="ARBA00022490"/>
    </source>
</evidence>
<dbReference type="AlphaFoldDB" id="A0A7R8WAT5"/>
<evidence type="ECO:0000256" key="5">
    <source>
        <dbReference type="ARBA" id="ARBA00023242"/>
    </source>
</evidence>
<dbReference type="GO" id="GO:0000338">
    <property type="term" value="P:protein deneddylation"/>
    <property type="evidence" value="ECO:0007669"/>
    <property type="project" value="InterPro"/>
</dbReference>
<keyword evidence="5" id="KW-0539">Nucleus</keyword>
<dbReference type="GO" id="GO:0010387">
    <property type="term" value="P:COP9 signalosome assembly"/>
    <property type="evidence" value="ECO:0007669"/>
    <property type="project" value="InterPro"/>
</dbReference>
<evidence type="ECO:0000256" key="2">
    <source>
        <dbReference type="ARBA" id="ARBA00004496"/>
    </source>
</evidence>
<comment type="subcellular location">
    <subcellularLocation>
        <location evidence="2">Cytoplasm</location>
    </subcellularLocation>
    <subcellularLocation>
        <location evidence="1">Nucleus</location>
    </subcellularLocation>
</comment>
<evidence type="ECO:0000256" key="1">
    <source>
        <dbReference type="ARBA" id="ARBA00004123"/>
    </source>
</evidence>
<proteinExistence type="predicted"/>
<sequence>MEVSSEVAGEASSGDGATGGMNSIVSNHLATTNGSGGAGDGSATSCSAPTGTNSSSQLLFSEEQLNEAIRHCELEELSAPNCQPPPPVYLRLLALYLLKNDLSNAKWLWKRIPPAVKSNHSELQSLWRVGTALWFQDPPTAFLAMRERTWSTEISDIVRTLEERWRNRMLDLVEESYSTITADSLSRLTGIVEHEEVRAIASKRGWICLECSRDQVKSQQASSSSSMPVPSLITLIQVKPGKKSRERSPQRRNLQFLTEEHLARLADTVSYLET</sequence>
<evidence type="ECO:0000313" key="7">
    <source>
        <dbReference type="EMBL" id="CAD7228177.1"/>
    </source>
</evidence>
<evidence type="ECO:0000256" key="4">
    <source>
        <dbReference type="ARBA" id="ARBA00022790"/>
    </source>
</evidence>
<dbReference type="GO" id="GO:0005737">
    <property type="term" value="C:cytoplasm"/>
    <property type="evidence" value="ECO:0007669"/>
    <property type="project" value="UniProtKB-SubCell"/>
</dbReference>
<dbReference type="InterPro" id="IPR033464">
    <property type="entry name" value="CSN8_PSD8_EIF3K"/>
</dbReference>
<dbReference type="Gene3D" id="1.25.40.990">
    <property type="match status" value="1"/>
</dbReference>
<organism evidence="7">
    <name type="scientific">Cyprideis torosa</name>
    <dbReference type="NCBI Taxonomy" id="163714"/>
    <lineage>
        <taxon>Eukaryota</taxon>
        <taxon>Metazoa</taxon>
        <taxon>Ecdysozoa</taxon>
        <taxon>Arthropoda</taxon>
        <taxon>Crustacea</taxon>
        <taxon>Oligostraca</taxon>
        <taxon>Ostracoda</taxon>
        <taxon>Podocopa</taxon>
        <taxon>Podocopida</taxon>
        <taxon>Cytherocopina</taxon>
        <taxon>Cytheroidea</taxon>
        <taxon>Cytherideidae</taxon>
        <taxon>Cyprideis</taxon>
    </lineage>
</organism>
<dbReference type="EMBL" id="OB661416">
    <property type="protein sequence ID" value="CAD7228177.1"/>
    <property type="molecule type" value="Genomic_DNA"/>
</dbReference>
<dbReference type="InterPro" id="IPR033205">
    <property type="entry name" value="COP9_CSN8"/>
</dbReference>
<reference evidence="7" key="1">
    <citation type="submission" date="2020-11" db="EMBL/GenBank/DDBJ databases">
        <authorList>
            <person name="Tran Van P."/>
        </authorList>
    </citation>
    <scope>NUCLEOTIDE SEQUENCE</scope>
</reference>
<feature type="compositionally biased region" description="Low complexity" evidence="6">
    <location>
        <begin position="1"/>
        <end position="15"/>
    </location>
</feature>
<name>A0A7R8WAT5_9CRUS</name>
<gene>
    <name evidence="7" type="ORF">CTOB1V02_LOCUS6066</name>
</gene>